<dbReference type="Proteomes" id="UP000475545">
    <property type="component" value="Unassembled WGS sequence"/>
</dbReference>
<reference evidence="2 3" key="1">
    <citation type="submission" date="2019-11" db="EMBL/GenBank/DDBJ databases">
        <title>Gordonia sp. nov., a novel actinobacterium isolated from mangrove soil in Hainan.</title>
        <authorList>
            <person name="Huang X."/>
            <person name="Xie Y."/>
            <person name="Chu X."/>
            <person name="Xiao K."/>
        </authorList>
    </citation>
    <scope>NUCLEOTIDE SEQUENCE [LARGE SCALE GENOMIC DNA]</scope>
    <source>
        <strain evidence="2 3">HNM0687</strain>
    </source>
</reference>
<protein>
    <recommendedName>
        <fullName evidence="4">Metalloprotease</fullName>
    </recommendedName>
</protein>
<feature type="chain" id="PRO_5026970577" description="Metalloprotease" evidence="1">
    <location>
        <begin position="26"/>
        <end position="242"/>
    </location>
</feature>
<keyword evidence="3" id="KW-1185">Reference proteome</keyword>
<feature type="signal peptide" evidence="1">
    <location>
        <begin position="1"/>
        <end position="25"/>
    </location>
</feature>
<sequence length="242" mass="25783">MTGRNLVAMVVVVLCLTGSVGVARASAEPAPWGTATVRGDISACADAATPMDNVVCAVALTRRWLEHTGHASVVRRTVEVSNPAAGLTWNPRNRDICVYAELGTLLNVGLHHCDTTTFFNRNTDAALIRTRARAVAAFAHESSHGVQEAVGLTPVSTTIFGPVEDLRRLELASDCWSGAAWSWYVSSGLLTVADRIEATAFMYSLRDQASHGTGVQRGRAFERGIVEGGAACDEILGRPAYT</sequence>
<organism evidence="2 3">
    <name type="scientific">Gordonia mangrovi</name>
    <dbReference type="NCBI Taxonomy" id="2665643"/>
    <lineage>
        <taxon>Bacteria</taxon>
        <taxon>Bacillati</taxon>
        <taxon>Actinomycetota</taxon>
        <taxon>Actinomycetes</taxon>
        <taxon>Mycobacteriales</taxon>
        <taxon>Gordoniaceae</taxon>
        <taxon>Gordonia</taxon>
    </lineage>
</organism>
<comment type="caution">
    <text evidence="2">The sequence shown here is derived from an EMBL/GenBank/DDBJ whole genome shotgun (WGS) entry which is preliminary data.</text>
</comment>
<evidence type="ECO:0000313" key="3">
    <source>
        <dbReference type="Proteomes" id="UP000475545"/>
    </source>
</evidence>
<dbReference type="EMBL" id="WMBR01000002">
    <property type="protein sequence ID" value="MXP21742.1"/>
    <property type="molecule type" value="Genomic_DNA"/>
</dbReference>
<name>A0A6L7GQ54_9ACTN</name>
<gene>
    <name evidence="2" type="ORF">GIY30_10320</name>
</gene>
<keyword evidence="1" id="KW-0732">Signal</keyword>
<dbReference type="AlphaFoldDB" id="A0A6L7GQ54"/>
<proteinExistence type="predicted"/>
<accession>A0A6L7GQ54</accession>
<dbReference type="RefSeq" id="WP_160901895.1">
    <property type="nucleotide sequence ID" value="NZ_CP102850.1"/>
</dbReference>
<evidence type="ECO:0008006" key="4">
    <source>
        <dbReference type="Google" id="ProtNLM"/>
    </source>
</evidence>
<evidence type="ECO:0000256" key="1">
    <source>
        <dbReference type="SAM" id="SignalP"/>
    </source>
</evidence>
<evidence type="ECO:0000313" key="2">
    <source>
        <dbReference type="EMBL" id="MXP21742.1"/>
    </source>
</evidence>